<reference evidence="9 10" key="1">
    <citation type="submission" date="2020-07" db="EMBL/GenBank/DDBJ databases">
        <title>Sequencing the genomes of 1000 actinobacteria strains.</title>
        <authorList>
            <person name="Klenk H.-P."/>
        </authorList>
    </citation>
    <scope>NUCLEOTIDE SEQUENCE [LARGE SCALE GENOMIC DNA]</scope>
    <source>
        <strain evidence="9 10">DSM 42178</strain>
    </source>
</reference>
<dbReference type="InterPro" id="IPR049509">
    <property type="entry name" value="DyP_N"/>
</dbReference>
<dbReference type="AlphaFoldDB" id="A0A852ZTW5"/>
<protein>
    <submittedName>
        <fullName evidence="9">Deferrochelatase/peroxidase EfeB</fullName>
    </submittedName>
</protein>
<comment type="similarity">
    <text evidence="7">Belongs to the DyP-type peroxidase family.</text>
</comment>
<evidence type="ECO:0000256" key="4">
    <source>
        <dbReference type="ARBA" id="ARBA00022723"/>
    </source>
</evidence>
<dbReference type="RefSeq" id="WP_179813139.1">
    <property type="nucleotide sequence ID" value="NZ_JACBZD010000001.1"/>
</dbReference>
<keyword evidence="4" id="KW-0479">Metal-binding</keyword>
<keyword evidence="3" id="KW-0349">Heme</keyword>
<keyword evidence="2 9" id="KW-0575">Peroxidase</keyword>
<sequence>MPINLMQTSIAPQASASLTAALADTQGNILKSHGRDHSEHLFVRFTGDPAACGGWLAMMADTHVTTALEQFEASLARAEAAAVVEGILDPRAKARAITILPDGGAFVNLALSAAGYRALGLADRMPDDPSFLLGSKDASILAKLRDPAVEEWEAGYQGELHALVLVADDDAENLAATVAAIEASLAGTDSAGTPIGEVAHRETGVAMRLDDDGRPLASAPVREHFGFVDGISQPLFFASDIAEARRRNGGIDGYDSSAPLALVLIKDPGGGPDGHGSYFAYRKLRQDVAAFKDGRRRVAEAIALEAGREEATPADEELAGAYMVGRFRDGTPVVVQDVPGWTTLPNNFTYDGDADGVRCPLHAHIRKVNPRGDTRAQLGIPLGGSQARRIARRGVSFGPQTLDPAPEDEVGLLFLSAQASIVDQFEFTQVSWSGFPDFLRPGVGLDPLISQPPPGTEPAPQAWPRDYGSHDQIVFEDEGNVVISPYLQDISVGPLVTVRGAEYFFAPSPSFLRSAGSAEAG</sequence>
<dbReference type="GO" id="GO:0020037">
    <property type="term" value="F:heme binding"/>
    <property type="evidence" value="ECO:0007669"/>
    <property type="project" value="InterPro"/>
</dbReference>
<dbReference type="GO" id="GO:0046872">
    <property type="term" value="F:metal ion binding"/>
    <property type="evidence" value="ECO:0007669"/>
    <property type="project" value="UniProtKB-KW"/>
</dbReference>
<keyword evidence="5" id="KW-0560">Oxidoreductase</keyword>
<evidence type="ECO:0000256" key="7">
    <source>
        <dbReference type="ARBA" id="ARBA00025737"/>
    </source>
</evidence>
<comment type="cofactor">
    <cofactor evidence="1">
        <name>heme b</name>
        <dbReference type="ChEBI" id="CHEBI:60344"/>
    </cofactor>
</comment>
<dbReference type="PANTHER" id="PTHR30521:SF4">
    <property type="entry name" value="DEFERROCHELATASE"/>
    <property type="match status" value="1"/>
</dbReference>
<evidence type="ECO:0000256" key="5">
    <source>
        <dbReference type="ARBA" id="ARBA00023002"/>
    </source>
</evidence>
<dbReference type="Pfam" id="PF21105">
    <property type="entry name" value="DyP_N"/>
    <property type="match status" value="1"/>
</dbReference>
<organism evidence="9 10">
    <name type="scientific">Allostreptomyces psammosilenae</name>
    <dbReference type="NCBI Taxonomy" id="1892865"/>
    <lineage>
        <taxon>Bacteria</taxon>
        <taxon>Bacillati</taxon>
        <taxon>Actinomycetota</taxon>
        <taxon>Actinomycetes</taxon>
        <taxon>Kitasatosporales</taxon>
        <taxon>Streptomycetaceae</taxon>
        <taxon>Allostreptomyces</taxon>
    </lineage>
</organism>
<dbReference type="GO" id="GO:0005829">
    <property type="term" value="C:cytosol"/>
    <property type="evidence" value="ECO:0007669"/>
    <property type="project" value="TreeGrafter"/>
</dbReference>
<evidence type="ECO:0000259" key="8">
    <source>
        <dbReference type="Pfam" id="PF21105"/>
    </source>
</evidence>
<dbReference type="PROSITE" id="PS51404">
    <property type="entry name" value="DYP_PEROXIDASE"/>
    <property type="match status" value="1"/>
</dbReference>
<dbReference type="PANTHER" id="PTHR30521">
    <property type="entry name" value="DEFERROCHELATASE/PEROXIDASE"/>
    <property type="match status" value="1"/>
</dbReference>
<dbReference type="InterPro" id="IPR011008">
    <property type="entry name" value="Dimeric_a/b-barrel"/>
</dbReference>
<evidence type="ECO:0000313" key="10">
    <source>
        <dbReference type="Proteomes" id="UP000567795"/>
    </source>
</evidence>
<accession>A0A852ZTW5</accession>
<dbReference type="InterPro" id="IPR006314">
    <property type="entry name" value="Dyp_peroxidase"/>
</dbReference>
<evidence type="ECO:0000256" key="6">
    <source>
        <dbReference type="ARBA" id="ARBA00023004"/>
    </source>
</evidence>
<gene>
    <name evidence="9" type="ORF">FHU37_001147</name>
</gene>
<evidence type="ECO:0000256" key="2">
    <source>
        <dbReference type="ARBA" id="ARBA00022559"/>
    </source>
</evidence>
<proteinExistence type="inferred from homology"/>
<dbReference type="EMBL" id="JACBZD010000001">
    <property type="protein sequence ID" value="NYI04204.1"/>
    <property type="molecule type" value="Genomic_DNA"/>
</dbReference>
<evidence type="ECO:0000313" key="9">
    <source>
        <dbReference type="EMBL" id="NYI04204.1"/>
    </source>
</evidence>
<name>A0A852ZTW5_9ACTN</name>
<dbReference type="GO" id="GO:0004601">
    <property type="term" value="F:peroxidase activity"/>
    <property type="evidence" value="ECO:0007669"/>
    <property type="project" value="UniProtKB-KW"/>
</dbReference>
<feature type="domain" description="DyP dimeric alpha+beta barrel" evidence="8">
    <location>
        <begin position="105"/>
        <end position="186"/>
    </location>
</feature>
<keyword evidence="10" id="KW-1185">Reference proteome</keyword>
<evidence type="ECO:0000256" key="1">
    <source>
        <dbReference type="ARBA" id="ARBA00001970"/>
    </source>
</evidence>
<keyword evidence="6" id="KW-0408">Iron</keyword>
<dbReference type="Proteomes" id="UP000567795">
    <property type="component" value="Unassembled WGS sequence"/>
</dbReference>
<comment type="caution">
    <text evidence="9">The sequence shown here is derived from an EMBL/GenBank/DDBJ whole genome shotgun (WGS) entry which is preliminary data.</text>
</comment>
<dbReference type="SUPFAM" id="SSF54909">
    <property type="entry name" value="Dimeric alpha+beta barrel"/>
    <property type="match status" value="1"/>
</dbReference>
<evidence type="ECO:0000256" key="3">
    <source>
        <dbReference type="ARBA" id="ARBA00022617"/>
    </source>
</evidence>